<dbReference type="InterPro" id="IPR041657">
    <property type="entry name" value="HTH_17"/>
</dbReference>
<accession>A0ABV4BZJ8</accession>
<proteinExistence type="predicted"/>
<dbReference type="Proteomes" id="UP001564760">
    <property type="component" value="Unassembled WGS sequence"/>
</dbReference>
<comment type="caution">
    <text evidence="2">The sequence shown here is derived from an EMBL/GenBank/DDBJ whole genome shotgun (WGS) entry which is preliminary data.</text>
</comment>
<dbReference type="RefSeq" id="WP_369736499.1">
    <property type="nucleotide sequence ID" value="NZ_JBGEDP010000001.1"/>
</dbReference>
<evidence type="ECO:0000313" key="3">
    <source>
        <dbReference type="Proteomes" id="UP001564760"/>
    </source>
</evidence>
<feature type="domain" description="Helix-turn-helix" evidence="1">
    <location>
        <begin position="92"/>
        <end position="140"/>
    </location>
</feature>
<sequence>MSGRRTADERTRIAASVQRIDSVAISPDAARLVVHWLGQLAEITRQRNGCPPEGLVEFQHAIAEELVADSRRREQGGLRPHELVGFEHEQRYMEPPEAAAALGVSADTVRWHCRKGNLDGRKFGRQVLVTAASVEALKARLSEQRGA</sequence>
<dbReference type="EMBL" id="JBGEDP010000001">
    <property type="protein sequence ID" value="MEY8013843.1"/>
    <property type="molecule type" value="Genomic_DNA"/>
</dbReference>
<organism evidence="2 3">
    <name type="scientific">Mycobacterium servetii</name>
    <dbReference type="NCBI Taxonomy" id="3237418"/>
    <lineage>
        <taxon>Bacteria</taxon>
        <taxon>Bacillati</taxon>
        <taxon>Actinomycetota</taxon>
        <taxon>Actinomycetes</taxon>
        <taxon>Mycobacteriales</taxon>
        <taxon>Mycobacteriaceae</taxon>
        <taxon>Mycobacterium</taxon>
    </lineage>
</organism>
<protein>
    <submittedName>
        <fullName evidence="2">Helix-turn-helix domain-containing protein</fullName>
    </submittedName>
</protein>
<gene>
    <name evidence="2" type="ORF">AB8998_01620</name>
</gene>
<keyword evidence="3" id="KW-1185">Reference proteome</keyword>
<reference evidence="2 3" key="1">
    <citation type="submission" date="2024-08" db="EMBL/GenBank/DDBJ databases">
        <title>Mycobacterium servetensis sp. nov., a novel rapid-growing mycobacterial species recovered from a human patient in Zaragoza, Spain.</title>
        <authorList>
            <person name="Tristancho-Baro A.I."/>
            <person name="Buenestado-Serrano S."/>
            <person name="Garcia De Viedma D."/>
            <person name="Milagro-Beamonte A."/>
            <person name="Burillo N."/>
            <person name="Sanz S."/>
            <person name="Lopez-Calleja A.I."/>
            <person name="Penas-Utrilla D."/>
            <person name="Guardingo M."/>
            <person name="Garcia M.J."/>
            <person name="Vinuelas-Bayon J."/>
        </authorList>
    </citation>
    <scope>NUCLEOTIDE SEQUENCE [LARGE SCALE GENOMIC DNA]</scope>
    <source>
        <strain evidence="3">HUMS_12744610</strain>
    </source>
</reference>
<evidence type="ECO:0000313" key="2">
    <source>
        <dbReference type="EMBL" id="MEY8013843.1"/>
    </source>
</evidence>
<name>A0ABV4BZJ8_9MYCO</name>
<evidence type="ECO:0000259" key="1">
    <source>
        <dbReference type="Pfam" id="PF12728"/>
    </source>
</evidence>
<dbReference type="Pfam" id="PF12728">
    <property type="entry name" value="HTH_17"/>
    <property type="match status" value="1"/>
</dbReference>